<accession>A0A256SIG6</accession>
<dbReference type="AlphaFoldDB" id="A0A256SIG6"/>
<dbReference type="InterPro" id="IPR053745">
    <property type="entry name" value="Viral_Tail_Comp_sf"/>
</dbReference>
<reference evidence="1 2" key="2">
    <citation type="submission" date="2017-09" db="EMBL/GenBank/DDBJ databases">
        <title>Tripartite evolution among Lactobacillus johnsonii, Lactobacillus taiwanensis, Lactobacillus reuteri and their rodent host.</title>
        <authorList>
            <person name="Wang T."/>
            <person name="Knowles S."/>
            <person name="Cheng C."/>
        </authorList>
    </citation>
    <scope>NUCLEOTIDE SEQUENCE [LARGE SCALE GENOMIC DNA]</scope>
    <source>
        <strain evidence="1 2">114h</strain>
    </source>
</reference>
<proteinExistence type="predicted"/>
<dbReference type="EMBL" id="NGPL01000084">
    <property type="protein sequence ID" value="OYS66637.1"/>
    <property type="molecule type" value="Genomic_DNA"/>
</dbReference>
<organism evidence="1 2">
    <name type="scientific">Limosilactobacillus reuteri</name>
    <name type="common">Lactobacillus reuteri</name>
    <dbReference type="NCBI Taxonomy" id="1598"/>
    <lineage>
        <taxon>Bacteria</taxon>
        <taxon>Bacillati</taxon>
        <taxon>Bacillota</taxon>
        <taxon>Bacilli</taxon>
        <taxon>Lactobacillales</taxon>
        <taxon>Lactobacillaceae</taxon>
        <taxon>Limosilactobacillus</taxon>
    </lineage>
</organism>
<evidence type="ECO:0000313" key="1">
    <source>
        <dbReference type="EMBL" id="OYS66637.1"/>
    </source>
</evidence>
<dbReference type="RefSeq" id="WP_094537454.1">
    <property type="nucleotide sequence ID" value="NZ_NGPL01000084.1"/>
</dbReference>
<dbReference type="Proteomes" id="UP000215747">
    <property type="component" value="Unassembled WGS sequence"/>
</dbReference>
<evidence type="ECO:0008006" key="3">
    <source>
        <dbReference type="Google" id="ProtNLM"/>
    </source>
</evidence>
<dbReference type="Gene3D" id="3.30.2000.30">
    <property type="match status" value="1"/>
</dbReference>
<sequence>MTPTSELYNYIFDACEKMGYDTYDHLPLESENAKYPFAVCGEQQQTNTVTTTSINSTIYMTVHVWGSRRQHDDVSKMMANIATLSYDPALRTEHYFFAGKPNLIDNQIMIDDTIANTLLWHGVITMAFYLR</sequence>
<protein>
    <recommendedName>
        <fullName evidence="3">DUF3168 domain-containing protein</fullName>
    </recommendedName>
</protein>
<evidence type="ECO:0000313" key="2">
    <source>
        <dbReference type="Proteomes" id="UP000215747"/>
    </source>
</evidence>
<name>A0A256SIG6_LIMRT</name>
<comment type="caution">
    <text evidence="1">The sequence shown here is derived from an EMBL/GenBank/DDBJ whole genome shotgun (WGS) entry which is preliminary data.</text>
</comment>
<gene>
    <name evidence="1" type="ORF">CBF96_10080</name>
</gene>
<reference evidence="2" key="1">
    <citation type="submission" date="2017-05" db="EMBL/GenBank/DDBJ databases">
        <authorList>
            <person name="Lin X.B."/>
            <person name="Stothard P."/>
            <person name="Tasseva G."/>
            <person name="Walter J."/>
        </authorList>
    </citation>
    <scope>NUCLEOTIDE SEQUENCE [LARGE SCALE GENOMIC DNA]</scope>
    <source>
        <strain evidence="2">114h</strain>
    </source>
</reference>